<proteinExistence type="predicted"/>
<protein>
    <submittedName>
        <fullName evidence="1">Uncharacterized protein</fullName>
    </submittedName>
</protein>
<keyword evidence="2" id="KW-1185">Reference proteome</keyword>
<accession>A0A2B7ZFI9</accession>
<dbReference type="EMBL" id="PDND01000104">
    <property type="protein sequence ID" value="PGH32110.1"/>
    <property type="molecule type" value="Genomic_DNA"/>
</dbReference>
<evidence type="ECO:0000313" key="1">
    <source>
        <dbReference type="EMBL" id="PGH32110.1"/>
    </source>
</evidence>
<dbReference type="Proteomes" id="UP000226031">
    <property type="component" value="Unassembled WGS sequence"/>
</dbReference>
<comment type="caution">
    <text evidence="1">The sequence shown here is derived from an EMBL/GenBank/DDBJ whole genome shotgun (WGS) entry which is preliminary data.</text>
</comment>
<organism evidence="1 2">
    <name type="scientific">[Emmonsia] crescens</name>
    <dbReference type="NCBI Taxonomy" id="73230"/>
    <lineage>
        <taxon>Eukaryota</taxon>
        <taxon>Fungi</taxon>
        <taxon>Dikarya</taxon>
        <taxon>Ascomycota</taxon>
        <taxon>Pezizomycotina</taxon>
        <taxon>Eurotiomycetes</taxon>
        <taxon>Eurotiomycetidae</taxon>
        <taxon>Onygenales</taxon>
        <taxon>Ajellomycetaceae</taxon>
        <taxon>Emergomyces</taxon>
    </lineage>
</organism>
<dbReference type="AlphaFoldDB" id="A0A2B7ZFI9"/>
<gene>
    <name evidence="1" type="ORF">GX50_05126</name>
</gene>
<sequence>MDSLISLYSEGVKSTALYAPSRWPPLALDKLCPRAVSSISNMVISAFGGSSFFGLQILLPTSGNHLKMGIMKDSKMECVTLLALQCHGPIARGYLLVLYRFYIPSEVFTRTRYTSSFEVQQVDHIPSNHVRLLTNHCCPCFSTEISDQDAAQGNNIAAQKPPQ</sequence>
<evidence type="ECO:0000313" key="2">
    <source>
        <dbReference type="Proteomes" id="UP000226031"/>
    </source>
</evidence>
<name>A0A2B7ZFI9_9EURO</name>
<reference evidence="1 2" key="1">
    <citation type="submission" date="2017-10" db="EMBL/GenBank/DDBJ databases">
        <title>Comparative genomics in systemic dimorphic fungi from Ajellomycetaceae.</title>
        <authorList>
            <person name="Munoz J.F."/>
            <person name="Mcewen J.G."/>
            <person name="Clay O.K."/>
            <person name="Cuomo C.A."/>
        </authorList>
    </citation>
    <scope>NUCLEOTIDE SEQUENCE [LARGE SCALE GENOMIC DNA]</scope>
    <source>
        <strain evidence="1 2">UAMH4076</strain>
    </source>
</reference>